<organism evidence="3 4">
    <name type="scientific">Serendipita indica (strain DSM 11827)</name>
    <name type="common">Root endophyte fungus</name>
    <name type="synonym">Piriformospora indica</name>
    <dbReference type="NCBI Taxonomy" id="1109443"/>
    <lineage>
        <taxon>Eukaryota</taxon>
        <taxon>Fungi</taxon>
        <taxon>Dikarya</taxon>
        <taxon>Basidiomycota</taxon>
        <taxon>Agaricomycotina</taxon>
        <taxon>Agaricomycetes</taxon>
        <taxon>Sebacinales</taxon>
        <taxon>Serendipitaceae</taxon>
        <taxon>Serendipita</taxon>
    </lineage>
</organism>
<dbReference type="PANTHER" id="PTHR38120:SF1">
    <property type="entry name" value="M PROTEIN, SEROTYPE 2.1"/>
    <property type="match status" value="1"/>
</dbReference>
<feature type="region of interest" description="Disordered" evidence="2">
    <location>
        <begin position="708"/>
        <end position="774"/>
    </location>
</feature>
<dbReference type="eggNOG" id="ENOG502S22A">
    <property type="taxonomic scope" value="Eukaryota"/>
</dbReference>
<dbReference type="AlphaFoldDB" id="G4TRS3"/>
<accession>G4TRS3</accession>
<feature type="compositionally biased region" description="Polar residues" evidence="2">
    <location>
        <begin position="604"/>
        <end position="615"/>
    </location>
</feature>
<keyword evidence="4" id="KW-1185">Reference proteome</keyword>
<evidence type="ECO:0000256" key="1">
    <source>
        <dbReference type="SAM" id="Coils"/>
    </source>
</evidence>
<feature type="compositionally biased region" description="Basic and acidic residues" evidence="2">
    <location>
        <begin position="111"/>
        <end position="125"/>
    </location>
</feature>
<feature type="compositionally biased region" description="Low complexity" evidence="2">
    <location>
        <begin position="653"/>
        <end position="673"/>
    </location>
</feature>
<feature type="region of interest" description="Disordered" evidence="2">
    <location>
        <begin position="481"/>
        <end position="509"/>
    </location>
</feature>
<dbReference type="OrthoDB" id="2121319at2759"/>
<sequence>MAIEKLRLRIQDLDGTVSSLAAENASLQTSLNQAETRISELYADQARMDEELSVRNNLAEKLRAQLRELEKEKRDLTRRYNEQTSTFEAERQSFYDNEQHLKSRIQALSQSRKEVASPRKQRAAELDDNASIVSEIDDQPQSYPEPAAGSKSTPVTRRRGETITPSRNFESEESEPAEMTTLKLELSTLSTSHASLQSTVHLLQTQLLDLQRVNAELQEENEGWKVLVQQRTLAGTFDILTLGGAAPQADKAKAGEDASSVSNGRNSTLDQVSEMDEIAYEAGITDPATADPKNTLDASLFGNEIKRTDSPASRHSRRRGSTVTNNDGNALQGETLADLPITGPGLDLAAELGRAQNAEGFIDGQGGNVPKKAKSAEETRLKNENDTLRTENKNLKDANKALSLYASKIIDRIIATEGFENVLAVDFQDRGGGSSEKGAPKSKARPGSLLFGVGGVIPDAPRSAAPVEKLTTFESIGLSKAASNTPAATPVKPSPAPPKAADDPRRSRRSMSFDWRGFSLFGGAAAQTEAEKKANDPSLRPLTLRPGAPQLTANPSTMSARKLETAEDDEDRRERERLRATMRLMGIDPAKEGSVPPTPMEGPSMQSFRSATQERTPTAATTSQPTAGAGAAAPGAAPNSRWSFFGRKNTAEVNPSASSSSSSLVPGKSVSPALGAPLTAEALEQAEAESHLAALDAREKVVMEEIAKGGSGGFTELTGPNGAPRRRLGEEWRSRRNSQNLSGGADMVRSRSLRKEGSSAGSASTVWSAGKDDD</sequence>
<feature type="region of interest" description="Disordered" evidence="2">
    <location>
        <begin position="359"/>
        <end position="380"/>
    </location>
</feature>
<dbReference type="InParanoid" id="G4TRS3"/>
<keyword evidence="1" id="KW-0175">Coiled coil</keyword>
<feature type="coiled-coil region" evidence="1">
    <location>
        <begin position="3"/>
        <end position="86"/>
    </location>
</feature>
<feature type="region of interest" description="Disordered" evidence="2">
    <location>
        <begin position="247"/>
        <end position="267"/>
    </location>
</feature>
<feature type="coiled-coil region" evidence="1">
    <location>
        <begin position="200"/>
        <end position="227"/>
    </location>
</feature>
<evidence type="ECO:0000313" key="4">
    <source>
        <dbReference type="Proteomes" id="UP000007148"/>
    </source>
</evidence>
<comment type="caution">
    <text evidence="3">The sequence shown here is derived from an EMBL/GenBank/DDBJ whole genome shotgun (WGS) entry which is preliminary data.</text>
</comment>
<feature type="region of interest" description="Disordered" evidence="2">
    <location>
        <begin position="108"/>
        <end position="177"/>
    </location>
</feature>
<dbReference type="PANTHER" id="PTHR38120">
    <property type="entry name" value="EXPRESSED PROTEIN"/>
    <property type="match status" value="1"/>
</dbReference>
<dbReference type="STRING" id="1109443.G4TRS3"/>
<gene>
    <name evidence="3" type="ORF">PIIN_07970</name>
</gene>
<dbReference type="EMBL" id="CAFZ01000271">
    <property type="protein sequence ID" value="CCA74016.1"/>
    <property type="molecule type" value="Genomic_DNA"/>
</dbReference>
<feature type="region of interest" description="Disordered" evidence="2">
    <location>
        <begin position="303"/>
        <end position="337"/>
    </location>
</feature>
<dbReference type="OMA" id="ERQSFYD"/>
<dbReference type="Proteomes" id="UP000007148">
    <property type="component" value="Unassembled WGS sequence"/>
</dbReference>
<protein>
    <submittedName>
        <fullName evidence="3">Uncharacterized protein</fullName>
    </submittedName>
</protein>
<dbReference type="Gene3D" id="1.10.287.1490">
    <property type="match status" value="1"/>
</dbReference>
<proteinExistence type="predicted"/>
<dbReference type="HOGENOM" id="CLU_021742_0_0_1"/>
<name>G4TRS3_SERID</name>
<reference evidence="3 4" key="1">
    <citation type="journal article" date="2011" name="PLoS Pathog.">
        <title>Endophytic Life Strategies Decoded by Genome and Transcriptome Analyses of the Mutualistic Root Symbiont Piriformospora indica.</title>
        <authorList>
            <person name="Zuccaro A."/>
            <person name="Lahrmann U."/>
            <person name="Guldener U."/>
            <person name="Langen G."/>
            <person name="Pfiffi S."/>
            <person name="Biedenkopf D."/>
            <person name="Wong P."/>
            <person name="Samans B."/>
            <person name="Grimm C."/>
            <person name="Basiewicz M."/>
            <person name="Murat C."/>
            <person name="Martin F."/>
            <person name="Kogel K.H."/>
        </authorList>
    </citation>
    <scope>NUCLEOTIDE SEQUENCE [LARGE SCALE GENOMIC DNA]</scope>
    <source>
        <strain evidence="3 4">DSM 11827</strain>
    </source>
</reference>
<evidence type="ECO:0000256" key="2">
    <source>
        <dbReference type="SAM" id="MobiDB-lite"/>
    </source>
</evidence>
<feature type="compositionally biased region" description="Low complexity" evidence="2">
    <location>
        <begin position="616"/>
        <end position="638"/>
    </location>
</feature>
<evidence type="ECO:0000313" key="3">
    <source>
        <dbReference type="EMBL" id="CCA74016.1"/>
    </source>
</evidence>
<feature type="region of interest" description="Disordered" evidence="2">
    <location>
        <begin position="526"/>
        <end position="673"/>
    </location>
</feature>